<feature type="transmembrane region" description="Helical" evidence="8">
    <location>
        <begin position="290"/>
        <end position="313"/>
    </location>
</feature>
<reference evidence="9 10" key="1">
    <citation type="submission" date="2016-10" db="EMBL/GenBank/DDBJ databases">
        <authorList>
            <person name="de Groot N.N."/>
        </authorList>
    </citation>
    <scope>NUCLEOTIDE SEQUENCE [LARGE SCALE GENOMIC DNA]</scope>
    <source>
        <strain evidence="9 10">DSM 28286</strain>
    </source>
</reference>
<dbReference type="GO" id="GO:0005886">
    <property type="term" value="C:plasma membrane"/>
    <property type="evidence" value="ECO:0007669"/>
    <property type="project" value="UniProtKB-SubCell"/>
</dbReference>
<dbReference type="PROSITE" id="PS01348">
    <property type="entry name" value="MRAY_2"/>
    <property type="match status" value="1"/>
</dbReference>
<organism evidence="9 10">
    <name type="scientific">Parafilimonas terrae</name>
    <dbReference type="NCBI Taxonomy" id="1465490"/>
    <lineage>
        <taxon>Bacteria</taxon>
        <taxon>Pseudomonadati</taxon>
        <taxon>Bacteroidota</taxon>
        <taxon>Chitinophagia</taxon>
        <taxon>Chitinophagales</taxon>
        <taxon>Chitinophagaceae</taxon>
        <taxon>Parafilimonas</taxon>
    </lineage>
</organism>
<evidence type="ECO:0000256" key="8">
    <source>
        <dbReference type="SAM" id="Phobius"/>
    </source>
</evidence>
<keyword evidence="10" id="KW-1185">Reference proteome</keyword>
<feature type="binding site" evidence="7">
    <location>
        <position position="153"/>
    </location>
    <ligand>
        <name>Mg(2+)</name>
        <dbReference type="ChEBI" id="CHEBI:18420"/>
    </ligand>
</feature>
<protein>
    <submittedName>
        <fullName evidence="9">UDP-N-acetylmuramyl pentapeptide phosphotransferase/UDP-N-acetylglucosamine-1-phosphate transferase</fullName>
    </submittedName>
</protein>
<evidence type="ECO:0000256" key="4">
    <source>
        <dbReference type="ARBA" id="ARBA00022692"/>
    </source>
</evidence>
<evidence type="ECO:0000313" key="9">
    <source>
        <dbReference type="EMBL" id="SFQ37324.1"/>
    </source>
</evidence>
<dbReference type="InterPro" id="IPR000715">
    <property type="entry name" value="Glycosyl_transferase_4"/>
</dbReference>
<evidence type="ECO:0000256" key="1">
    <source>
        <dbReference type="ARBA" id="ARBA00004651"/>
    </source>
</evidence>
<dbReference type="STRING" id="1465490.SAMN05444277_11046"/>
<dbReference type="InterPro" id="IPR018480">
    <property type="entry name" value="PNAcMuramoyl-5peptid_Trfase_CS"/>
</dbReference>
<evidence type="ECO:0000256" key="6">
    <source>
        <dbReference type="ARBA" id="ARBA00023136"/>
    </source>
</evidence>
<comment type="subcellular location">
    <subcellularLocation>
        <location evidence="1">Cell membrane</location>
        <topology evidence="1">Multi-pass membrane protein</topology>
    </subcellularLocation>
</comment>
<evidence type="ECO:0000313" key="10">
    <source>
        <dbReference type="Proteomes" id="UP000199031"/>
    </source>
</evidence>
<feature type="binding site" evidence="7">
    <location>
        <position position="213"/>
    </location>
    <ligand>
        <name>Mg(2+)</name>
        <dbReference type="ChEBI" id="CHEBI:18420"/>
    </ligand>
</feature>
<dbReference type="RefSeq" id="WP_090660431.1">
    <property type="nucleotide sequence ID" value="NZ_FOXQ01000010.1"/>
</dbReference>
<dbReference type="AlphaFoldDB" id="A0A1I5XZJ9"/>
<dbReference type="GO" id="GO:0016780">
    <property type="term" value="F:phosphotransferase activity, for other substituted phosphate groups"/>
    <property type="evidence" value="ECO:0007669"/>
    <property type="project" value="InterPro"/>
</dbReference>
<keyword evidence="7" id="KW-0479">Metal-binding</keyword>
<gene>
    <name evidence="9" type="ORF">SAMN05444277_11046</name>
</gene>
<sequence length="381" mass="41861">MVQVITGTLIGYVLTFFLLPLVIKFASDNNLYDVPDERKRHNHGVSSLGGVAIFSGLIMSLLLVSDFNEMHLDFQYFIAAFFIIFSVGVVDDIFVLKAWKKFLGQFLVAAMLTLKAGVLITSLHGFLGIYELSFGASVSISFFTILLLINSFNLIDGVDGLAGSLGFISCLLLGVFFLMNNVFTYAILAFSMCGALLGFLMYNFPPAKIFMGDSGSTLIGLITAILAIKFVESGPIQSSLANQSTPVIAFGILLIPLMDVLRVFALRIYKRQSPLIPDRNHLHHLLQNKGLSHAEVTITLLLSQFLFAGLTFILQDININIILGIQFAAYFTLVYVVNKYIPVRKKMHIVPAEITSASLQGTTKVYQIYPAAEKVSVGEDS</sequence>
<feature type="transmembrane region" description="Helical" evidence="8">
    <location>
        <begin position="319"/>
        <end position="337"/>
    </location>
</feature>
<keyword evidence="4 8" id="KW-0812">Transmembrane</keyword>
<proteinExistence type="predicted"/>
<feature type="transmembrane region" description="Helical" evidence="8">
    <location>
        <begin position="6"/>
        <end position="23"/>
    </location>
</feature>
<dbReference type="PANTHER" id="PTHR22926">
    <property type="entry name" value="PHOSPHO-N-ACETYLMURAMOYL-PENTAPEPTIDE-TRANSFERASE"/>
    <property type="match status" value="1"/>
</dbReference>
<feature type="transmembrane region" description="Helical" evidence="8">
    <location>
        <begin position="129"/>
        <end position="149"/>
    </location>
</feature>
<evidence type="ECO:0000256" key="7">
    <source>
        <dbReference type="PIRSR" id="PIRSR600715-1"/>
    </source>
</evidence>
<feature type="transmembrane region" description="Helical" evidence="8">
    <location>
        <begin position="185"/>
        <end position="202"/>
    </location>
</feature>
<dbReference type="GO" id="GO:0071555">
    <property type="term" value="P:cell wall organization"/>
    <property type="evidence" value="ECO:0007669"/>
    <property type="project" value="TreeGrafter"/>
</dbReference>
<accession>A0A1I5XZJ9</accession>
<dbReference type="Proteomes" id="UP000199031">
    <property type="component" value="Unassembled WGS sequence"/>
</dbReference>
<keyword evidence="2" id="KW-1003">Cell membrane</keyword>
<keyword evidence="3 9" id="KW-0808">Transferase</keyword>
<dbReference type="GO" id="GO:0046872">
    <property type="term" value="F:metal ion binding"/>
    <property type="evidence" value="ECO:0007669"/>
    <property type="project" value="UniProtKB-KW"/>
</dbReference>
<keyword evidence="7" id="KW-0460">Magnesium</keyword>
<dbReference type="PANTHER" id="PTHR22926:SF3">
    <property type="entry name" value="UNDECAPRENYL-PHOSPHATE ALPHA-N-ACETYLGLUCOSAMINYL 1-PHOSPHATE TRANSFERASE"/>
    <property type="match status" value="1"/>
</dbReference>
<feature type="transmembrane region" description="Helical" evidence="8">
    <location>
        <begin position="102"/>
        <end position="123"/>
    </location>
</feature>
<evidence type="ECO:0000256" key="5">
    <source>
        <dbReference type="ARBA" id="ARBA00022989"/>
    </source>
</evidence>
<dbReference type="CDD" id="cd06853">
    <property type="entry name" value="GT_WecA_like"/>
    <property type="match status" value="1"/>
</dbReference>
<dbReference type="GO" id="GO:0044038">
    <property type="term" value="P:cell wall macromolecule biosynthetic process"/>
    <property type="evidence" value="ECO:0007669"/>
    <property type="project" value="TreeGrafter"/>
</dbReference>
<feature type="transmembrane region" description="Helical" evidence="8">
    <location>
        <begin position="209"/>
        <end position="228"/>
    </location>
</feature>
<dbReference type="EMBL" id="FOXQ01000010">
    <property type="protein sequence ID" value="SFQ37324.1"/>
    <property type="molecule type" value="Genomic_DNA"/>
</dbReference>
<keyword evidence="6 8" id="KW-0472">Membrane</keyword>
<dbReference type="Pfam" id="PF00953">
    <property type="entry name" value="Glycos_transf_4"/>
    <property type="match status" value="1"/>
</dbReference>
<comment type="cofactor">
    <cofactor evidence="7">
        <name>Mg(2+)</name>
        <dbReference type="ChEBI" id="CHEBI:18420"/>
    </cofactor>
</comment>
<feature type="transmembrane region" description="Helical" evidence="8">
    <location>
        <begin position="161"/>
        <end position="179"/>
    </location>
</feature>
<dbReference type="GO" id="GO:0009103">
    <property type="term" value="P:lipopolysaccharide biosynthetic process"/>
    <property type="evidence" value="ECO:0007669"/>
    <property type="project" value="TreeGrafter"/>
</dbReference>
<dbReference type="OrthoDB" id="9783652at2"/>
<name>A0A1I5XZJ9_9BACT</name>
<feature type="transmembrane region" description="Helical" evidence="8">
    <location>
        <begin position="76"/>
        <end position="95"/>
    </location>
</feature>
<evidence type="ECO:0000256" key="2">
    <source>
        <dbReference type="ARBA" id="ARBA00022475"/>
    </source>
</evidence>
<evidence type="ECO:0000256" key="3">
    <source>
        <dbReference type="ARBA" id="ARBA00022679"/>
    </source>
</evidence>
<keyword evidence="5 8" id="KW-1133">Transmembrane helix</keyword>
<feature type="transmembrane region" description="Helical" evidence="8">
    <location>
        <begin position="44"/>
        <end position="64"/>
    </location>
</feature>
<feature type="transmembrane region" description="Helical" evidence="8">
    <location>
        <begin position="248"/>
        <end position="269"/>
    </location>
</feature>